<feature type="transmembrane region" description="Helical" evidence="6">
    <location>
        <begin position="177"/>
        <end position="197"/>
    </location>
</feature>
<protein>
    <submittedName>
        <fullName evidence="8">Dip5p</fullName>
    </submittedName>
</protein>
<evidence type="ECO:0000256" key="4">
    <source>
        <dbReference type="ARBA" id="ARBA00022989"/>
    </source>
</evidence>
<dbReference type="OrthoDB" id="3900342at2759"/>
<feature type="transmembrane region" description="Helical" evidence="6">
    <location>
        <begin position="232"/>
        <end position="255"/>
    </location>
</feature>
<feature type="transmembrane region" description="Helical" evidence="6">
    <location>
        <begin position="112"/>
        <end position="131"/>
    </location>
</feature>
<keyword evidence="3 6" id="KW-0812">Transmembrane</keyword>
<dbReference type="Proteomes" id="UP000189580">
    <property type="component" value="Chromosome b"/>
</dbReference>
<comment type="subcellular location">
    <subcellularLocation>
        <location evidence="1">Membrane</location>
        <topology evidence="1">Multi-pass membrane protein</topology>
    </subcellularLocation>
</comment>
<dbReference type="InterPro" id="IPR004841">
    <property type="entry name" value="AA-permease/SLC12A_dom"/>
</dbReference>
<dbReference type="PANTHER" id="PTHR43341">
    <property type="entry name" value="AMINO ACID PERMEASE"/>
    <property type="match status" value="1"/>
</dbReference>
<feature type="transmembrane region" description="Helical" evidence="6">
    <location>
        <begin position="369"/>
        <end position="387"/>
    </location>
</feature>
<dbReference type="PIRSF" id="PIRSF006060">
    <property type="entry name" value="AA_transporter"/>
    <property type="match status" value="1"/>
</dbReference>
<dbReference type="FunFam" id="1.20.1740.10:FF:000001">
    <property type="entry name" value="Amino acid permease"/>
    <property type="match status" value="1"/>
</dbReference>
<evidence type="ECO:0000256" key="2">
    <source>
        <dbReference type="ARBA" id="ARBA00022448"/>
    </source>
</evidence>
<proteinExistence type="predicted"/>
<dbReference type="GeneID" id="30034058"/>
<dbReference type="EMBL" id="CP014503">
    <property type="protein sequence ID" value="ANB14576.1"/>
    <property type="molecule type" value="Genomic_DNA"/>
</dbReference>
<feature type="transmembrane region" description="Helical" evidence="6">
    <location>
        <begin position="151"/>
        <end position="170"/>
    </location>
</feature>
<feature type="domain" description="Amino acid permease/ SLC12A" evidence="7">
    <location>
        <begin position="44"/>
        <end position="499"/>
    </location>
</feature>
<evidence type="ECO:0000256" key="1">
    <source>
        <dbReference type="ARBA" id="ARBA00004141"/>
    </source>
</evidence>
<reference evidence="8 9" key="1">
    <citation type="submission" date="2016-02" db="EMBL/GenBank/DDBJ databases">
        <title>Complete genome sequence and transcriptome regulation of the pentose utilising yeast Sugiyamaella lignohabitans.</title>
        <authorList>
            <person name="Bellasio M."/>
            <person name="Peymann A."/>
            <person name="Valli M."/>
            <person name="Sipitzky M."/>
            <person name="Graf A."/>
            <person name="Sauer M."/>
            <person name="Marx H."/>
            <person name="Mattanovich D."/>
        </authorList>
    </citation>
    <scope>NUCLEOTIDE SEQUENCE [LARGE SCALE GENOMIC DNA]</scope>
    <source>
        <strain evidence="8 9">CBS 10342</strain>
    </source>
</reference>
<dbReference type="InterPro" id="IPR050524">
    <property type="entry name" value="APC_YAT"/>
</dbReference>
<feature type="transmembrane region" description="Helical" evidence="6">
    <location>
        <begin position="475"/>
        <end position="494"/>
    </location>
</feature>
<name>A0A167EXL1_9ASCO</name>
<dbReference type="GO" id="GO:0015171">
    <property type="term" value="F:amino acid transmembrane transporter activity"/>
    <property type="evidence" value="ECO:0007669"/>
    <property type="project" value="TreeGrafter"/>
</dbReference>
<gene>
    <name evidence="8" type="primary">DIP5</name>
    <name evidence="8" type="ORF">AWJ20_2176</name>
</gene>
<evidence type="ECO:0000256" key="5">
    <source>
        <dbReference type="ARBA" id="ARBA00023136"/>
    </source>
</evidence>
<feature type="transmembrane region" description="Helical" evidence="6">
    <location>
        <begin position="443"/>
        <end position="469"/>
    </location>
</feature>
<evidence type="ECO:0000313" key="8">
    <source>
        <dbReference type="EMBL" id="ANB14576.1"/>
    </source>
</evidence>
<dbReference type="RefSeq" id="XP_018737053.1">
    <property type="nucleotide sequence ID" value="XM_018879105.1"/>
</dbReference>
<keyword evidence="9" id="KW-1185">Reference proteome</keyword>
<evidence type="ECO:0000259" key="7">
    <source>
        <dbReference type="Pfam" id="PF00324"/>
    </source>
</evidence>
<dbReference type="GO" id="GO:0016020">
    <property type="term" value="C:membrane"/>
    <property type="evidence" value="ECO:0007669"/>
    <property type="project" value="UniProtKB-SubCell"/>
</dbReference>
<keyword evidence="5 6" id="KW-0472">Membrane</keyword>
<dbReference type="PANTHER" id="PTHR43341:SF18">
    <property type="entry name" value="AMINO ACID PERMEASE_ SLC12A DOMAIN-CONTAINING PROTEIN"/>
    <property type="match status" value="1"/>
</dbReference>
<dbReference type="Pfam" id="PF00324">
    <property type="entry name" value="AA_permease"/>
    <property type="match status" value="1"/>
</dbReference>
<feature type="transmembrane region" description="Helical" evidence="6">
    <location>
        <begin position="45"/>
        <end position="63"/>
    </location>
</feature>
<evidence type="ECO:0000313" key="9">
    <source>
        <dbReference type="Proteomes" id="UP000189580"/>
    </source>
</evidence>
<evidence type="ECO:0000256" key="3">
    <source>
        <dbReference type="ARBA" id="ARBA00022692"/>
    </source>
</evidence>
<feature type="transmembrane region" description="Helical" evidence="6">
    <location>
        <begin position="399"/>
        <end position="422"/>
    </location>
</feature>
<feature type="transmembrane region" description="Helical" evidence="6">
    <location>
        <begin position="75"/>
        <end position="100"/>
    </location>
</feature>
<feature type="transmembrane region" description="Helical" evidence="6">
    <location>
        <begin position="276"/>
        <end position="293"/>
    </location>
</feature>
<feature type="transmembrane region" description="Helical" evidence="6">
    <location>
        <begin position="313"/>
        <end position="338"/>
    </location>
</feature>
<sequence length="536" mass="59000">MSEDYGNEKNFKVTIYDDSASDEITVGVFKEDKTRLTKGLKQRHIQMIALVGVIGTGLFLYSGGALQSAGPLGMLLAYLLVGTIVGFNQIAVAEVSAFMPTTGSTIRQLEHFIDPAFGFAFGYLQFWWAVIPSEFVAASVVVSYWSDLNPAIWLTIFIVLAILANSWSIRLYGEIEFFFACLKILLILGLILTGLIIDLGGVKGQPRLGFHYWKHPGVWAEFMKTGAAGRTIGFFSVMNGAVYSFGGLQTVALLAGETQNPRRNIPKAAKRILARVLTFYMLALFIVSLIVPYDNPDISNGSGNASGSPFVVAMKLAGIKVLPSIVNAMVLCSAWSAASGSLVQGSRILFSLAANNQAPKVFLRTNKRGLPWVGLIVTGLFLPLSYMSLSSSSSKVFGYLVNVTSSIILIQWILIASIHFKMNKALDIQGHSRHELPYHFKGGRYLGIISGIGSLLLLLIGGFTIFISWSTSQFVSAYVSIPLFLAFSLFWKLYKKTKWVEADKVDLKSLFLEIENNPEPEEVPLRGWHRLEFLWA</sequence>
<keyword evidence="4 6" id="KW-1133">Transmembrane helix</keyword>
<organism evidence="8 9">
    <name type="scientific">Sugiyamaella lignohabitans</name>
    <dbReference type="NCBI Taxonomy" id="796027"/>
    <lineage>
        <taxon>Eukaryota</taxon>
        <taxon>Fungi</taxon>
        <taxon>Dikarya</taxon>
        <taxon>Ascomycota</taxon>
        <taxon>Saccharomycotina</taxon>
        <taxon>Dipodascomycetes</taxon>
        <taxon>Dipodascales</taxon>
        <taxon>Trichomonascaceae</taxon>
        <taxon>Sugiyamaella</taxon>
    </lineage>
</organism>
<dbReference type="Gene3D" id="1.20.1740.10">
    <property type="entry name" value="Amino acid/polyamine transporter I"/>
    <property type="match status" value="1"/>
</dbReference>
<dbReference type="KEGG" id="slb:AWJ20_2176"/>
<keyword evidence="2" id="KW-0813">Transport</keyword>
<evidence type="ECO:0000256" key="6">
    <source>
        <dbReference type="SAM" id="Phobius"/>
    </source>
</evidence>
<accession>A0A167EXL1</accession>
<dbReference type="AlphaFoldDB" id="A0A167EXL1"/>